<evidence type="ECO:0000313" key="1">
    <source>
        <dbReference type="EMBL" id="MEJ8850562.1"/>
    </source>
</evidence>
<dbReference type="RefSeq" id="WP_340345940.1">
    <property type="nucleotide sequence ID" value="NZ_JBBKZT010000016.1"/>
</dbReference>
<comment type="caution">
    <text evidence="1">The sequence shown here is derived from an EMBL/GenBank/DDBJ whole genome shotgun (WGS) entry which is preliminary data.</text>
</comment>
<name>A0ABU8WSR4_9BURK</name>
<gene>
    <name evidence="1" type="ORF">WKW82_28260</name>
</gene>
<proteinExistence type="predicted"/>
<sequence>MNQWKLAFGSRDGYYGASTTYPLPFVLNLRQDPFESYTQAPGPRGDVTQHKTWLLNAALEQLMQHVGSLKAFPPSQKSTSLDVNKLIDSMVNAGAARPAAAPAQQ</sequence>
<dbReference type="EMBL" id="JBBKZT010000016">
    <property type="protein sequence ID" value="MEJ8850562.1"/>
    <property type="molecule type" value="Genomic_DNA"/>
</dbReference>
<keyword evidence="2" id="KW-1185">Reference proteome</keyword>
<evidence type="ECO:0000313" key="2">
    <source>
        <dbReference type="Proteomes" id="UP001385892"/>
    </source>
</evidence>
<accession>A0ABU8WSR4</accession>
<organism evidence="1 2">
    <name type="scientific">Variovorax rhizosphaerae</name>
    <dbReference type="NCBI Taxonomy" id="1836200"/>
    <lineage>
        <taxon>Bacteria</taxon>
        <taxon>Pseudomonadati</taxon>
        <taxon>Pseudomonadota</taxon>
        <taxon>Betaproteobacteria</taxon>
        <taxon>Burkholderiales</taxon>
        <taxon>Comamonadaceae</taxon>
        <taxon>Variovorax</taxon>
    </lineage>
</organism>
<dbReference type="Proteomes" id="UP001385892">
    <property type="component" value="Unassembled WGS sequence"/>
</dbReference>
<reference evidence="1 2" key="1">
    <citation type="submission" date="2024-03" db="EMBL/GenBank/DDBJ databases">
        <title>Novel species of the genus Variovorax.</title>
        <authorList>
            <person name="Liu Q."/>
            <person name="Xin Y.-H."/>
        </authorList>
    </citation>
    <scope>NUCLEOTIDE SEQUENCE [LARGE SCALE GENOMIC DNA]</scope>
    <source>
        <strain evidence="1 2">KACC 18900</strain>
    </source>
</reference>
<protein>
    <submittedName>
        <fullName evidence="1">Uncharacterized protein</fullName>
    </submittedName>
</protein>